<accession>A0ABW3YI86</accession>
<keyword evidence="1" id="KW-0812">Transmembrane</keyword>
<keyword evidence="3" id="KW-1185">Reference proteome</keyword>
<name>A0ABW3YI86_9ACTN</name>
<reference evidence="3" key="1">
    <citation type="journal article" date="2019" name="Int. J. Syst. Evol. Microbiol.">
        <title>The Global Catalogue of Microorganisms (GCM) 10K type strain sequencing project: providing services to taxonomists for standard genome sequencing and annotation.</title>
        <authorList>
            <consortium name="The Broad Institute Genomics Platform"/>
            <consortium name="The Broad Institute Genome Sequencing Center for Infectious Disease"/>
            <person name="Wu L."/>
            <person name="Ma J."/>
        </authorList>
    </citation>
    <scope>NUCLEOTIDE SEQUENCE [LARGE SCALE GENOMIC DNA]</scope>
    <source>
        <strain evidence="3">JCM 31037</strain>
    </source>
</reference>
<protein>
    <submittedName>
        <fullName evidence="2">Uncharacterized protein</fullName>
    </submittedName>
</protein>
<feature type="transmembrane region" description="Helical" evidence="1">
    <location>
        <begin position="21"/>
        <end position="40"/>
    </location>
</feature>
<comment type="caution">
    <text evidence="2">The sequence shown here is derived from an EMBL/GenBank/DDBJ whole genome shotgun (WGS) entry which is preliminary data.</text>
</comment>
<feature type="transmembrane region" description="Helical" evidence="1">
    <location>
        <begin position="94"/>
        <end position="110"/>
    </location>
</feature>
<evidence type="ECO:0000256" key="1">
    <source>
        <dbReference type="SAM" id="Phobius"/>
    </source>
</evidence>
<keyword evidence="1" id="KW-1133">Transmembrane helix</keyword>
<dbReference type="Proteomes" id="UP001597260">
    <property type="component" value="Unassembled WGS sequence"/>
</dbReference>
<dbReference type="EMBL" id="JBHTMP010000028">
    <property type="protein sequence ID" value="MFD1323177.1"/>
    <property type="molecule type" value="Genomic_DNA"/>
</dbReference>
<evidence type="ECO:0000313" key="3">
    <source>
        <dbReference type="Proteomes" id="UP001597260"/>
    </source>
</evidence>
<sequence>MTTTANSVSPDKTTSRPWLRHLLVSVAAIGAVLIIGLPPWGDSPPMGWIFLFLAGVYVVMALIRRQRIGLQLIGLAIFGPIAVISAYWQSDVVIWLAGAAWFGHGVWDVVHYRANQVVARWYSEWCTIVDLILGILILGYAATRLGG</sequence>
<proteinExistence type="predicted"/>
<feature type="transmembrane region" description="Helical" evidence="1">
    <location>
        <begin position="46"/>
        <end position="63"/>
    </location>
</feature>
<organism evidence="2 3">
    <name type="scientific">Micromonospora sonneratiae</name>
    <dbReference type="NCBI Taxonomy" id="1184706"/>
    <lineage>
        <taxon>Bacteria</taxon>
        <taxon>Bacillati</taxon>
        <taxon>Actinomycetota</taxon>
        <taxon>Actinomycetes</taxon>
        <taxon>Micromonosporales</taxon>
        <taxon>Micromonosporaceae</taxon>
        <taxon>Micromonospora</taxon>
    </lineage>
</organism>
<gene>
    <name evidence="2" type="ORF">ACFQ4H_18980</name>
</gene>
<feature type="transmembrane region" description="Helical" evidence="1">
    <location>
        <begin position="122"/>
        <end position="142"/>
    </location>
</feature>
<evidence type="ECO:0000313" key="2">
    <source>
        <dbReference type="EMBL" id="MFD1323177.1"/>
    </source>
</evidence>
<feature type="transmembrane region" description="Helical" evidence="1">
    <location>
        <begin position="70"/>
        <end position="88"/>
    </location>
</feature>
<dbReference type="RefSeq" id="WP_377572327.1">
    <property type="nucleotide sequence ID" value="NZ_JBHTMP010000028.1"/>
</dbReference>
<keyword evidence="1" id="KW-0472">Membrane</keyword>